<sequence>MRRCGSIKEGDTGVPKITPASSPKPESPKIPPPKPPKKSPYFTTTTAIIVYPNVVENDHLVIRGDDTHGDSDDLVIVGEGAEPESNGGVVAEVEEAVAGGEDLGGGGKDVGEMGFVDEVVVGSDDVGGEGFKMFLL</sequence>
<comment type="caution">
    <text evidence="2">The sequence shown here is derived from an EMBL/GenBank/DDBJ whole genome shotgun (WGS) entry which is preliminary data.</text>
</comment>
<evidence type="ECO:0000256" key="1">
    <source>
        <dbReference type="SAM" id="MobiDB-lite"/>
    </source>
</evidence>
<protein>
    <submittedName>
        <fullName evidence="2">Uncharacterized protein</fullName>
    </submittedName>
</protein>
<evidence type="ECO:0000313" key="3">
    <source>
        <dbReference type="Proteomes" id="UP000743370"/>
    </source>
</evidence>
<dbReference type="AlphaFoldDB" id="A0A8T0KHG2"/>
<reference evidence="2 3" key="1">
    <citation type="submission" date="2020-05" db="EMBL/GenBank/DDBJ databases">
        <title>Vigna angularis (adzuki bean) Var. LongXiaoDou No. 4 denovo assembly.</title>
        <authorList>
            <person name="Xiang H."/>
        </authorList>
    </citation>
    <scope>NUCLEOTIDE SEQUENCE [LARGE SCALE GENOMIC DNA]</scope>
    <source>
        <tissue evidence="2">Leaf</tissue>
    </source>
</reference>
<proteinExistence type="predicted"/>
<gene>
    <name evidence="2" type="ORF">HKW66_Vig0083920</name>
</gene>
<dbReference type="Proteomes" id="UP000743370">
    <property type="component" value="Unassembled WGS sequence"/>
</dbReference>
<dbReference type="EMBL" id="JABFOF010000004">
    <property type="protein sequence ID" value="KAG2399126.1"/>
    <property type="molecule type" value="Genomic_DNA"/>
</dbReference>
<accession>A0A8T0KHG2</accession>
<feature type="compositionally biased region" description="Basic and acidic residues" evidence="1">
    <location>
        <begin position="1"/>
        <end position="11"/>
    </location>
</feature>
<evidence type="ECO:0000313" key="2">
    <source>
        <dbReference type="EMBL" id="KAG2399126.1"/>
    </source>
</evidence>
<name>A0A8T0KHG2_PHAAN</name>
<organism evidence="2 3">
    <name type="scientific">Phaseolus angularis</name>
    <name type="common">Azuki bean</name>
    <name type="synonym">Vigna angularis</name>
    <dbReference type="NCBI Taxonomy" id="3914"/>
    <lineage>
        <taxon>Eukaryota</taxon>
        <taxon>Viridiplantae</taxon>
        <taxon>Streptophyta</taxon>
        <taxon>Embryophyta</taxon>
        <taxon>Tracheophyta</taxon>
        <taxon>Spermatophyta</taxon>
        <taxon>Magnoliopsida</taxon>
        <taxon>eudicotyledons</taxon>
        <taxon>Gunneridae</taxon>
        <taxon>Pentapetalae</taxon>
        <taxon>rosids</taxon>
        <taxon>fabids</taxon>
        <taxon>Fabales</taxon>
        <taxon>Fabaceae</taxon>
        <taxon>Papilionoideae</taxon>
        <taxon>50 kb inversion clade</taxon>
        <taxon>NPAAA clade</taxon>
        <taxon>indigoferoid/millettioid clade</taxon>
        <taxon>Phaseoleae</taxon>
        <taxon>Vigna</taxon>
    </lineage>
</organism>
<feature type="region of interest" description="Disordered" evidence="1">
    <location>
        <begin position="1"/>
        <end position="41"/>
    </location>
</feature>